<keyword evidence="2" id="KW-1185">Reference proteome</keyword>
<protein>
    <submittedName>
        <fullName evidence="1">Uncharacterized protein</fullName>
    </submittedName>
</protein>
<sequence length="125" mass="13174">MTVQIAHLYATLCLGAVFFQVALIAGLPLGEWTQGGRHPGVLPWRARALAALSIRVLVCMALAVVSAAGFAGGFWPRWTGWAAVLVTAALCALNWVSRTAPERAVWGPVNSIMLALATYVMVVGG</sequence>
<evidence type="ECO:0000313" key="1">
    <source>
        <dbReference type="EMBL" id="MCM2560853.1"/>
    </source>
</evidence>
<evidence type="ECO:0000313" key="2">
    <source>
        <dbReference type="Proteomes" id="UP001203036"/>
    </source>
</evidence>
<organism evidence="1 2">
    <name type="scientific">Lutimaribacter degradans</name>
    <dbReference type="NCBI Taxonomy" id="2945989"/>
    <lineage>
        <taxon>Bacteria</taxon>
        <taxon>Pseudomonadati</taxon>
        <taxon>Pseudomonadota</taxon>
        <taxon>Alphaproteobacteria</taxon>
        <taxon>Rhodobacterales</taxon>
        <taxon>Roseobacteraceae</taxon>
        <taxon>Lutimaribacter</taxon>
    </lineage>
</organism>
<proteinExistence type="predicted"/>
<dbReference type="EMBL" id="JAMQGO010000001">
    <property type="protein sequence ID" value="MCM2560853.1"/>
    <property type="molecule type" value="Genomic_DNA"/>
</dbReference>
<reference evidence="1" key="1">
    <citation type="submission" date="2022-06" db="EMBL/GenBank/DDBJ databases">
        <title>Lutimaribacter sp. EGI FJ00013, a novel bacterium isolated from a salt lake sediment enrichment.</title>
        <authorList>
            <person name="Gao L."/>
            <person name="Fang B.-Z."/>
            <person name="Li W.-J."/>
        </authorList>
    </citation>
    <scope>NUCLEOTIDE SEQUENCE</scope>
    <source>
        <strain evidence="1">EGI FJ00013</strain>
    </source>
</reference>
<gene>
    <name evidence="1" type="ORF">M8744_01725</name>
</gene>
<dbReference type="Proteomes" id="UP001203036">
    <property type="component" value="Unassembled WGS sequence"/>
</dbReference>
<name>A0ACC5ZSD1_9RHOB</name>
<comment type="caution">
    <text evidence="1">The sequence shown here is derived from an EMBL/GenBank/DDBJ whole genome shotgun (WGS) entry which is preliminary data.</text>
</comment>
<accession>A0ACC5ZSD1</accession>